<dbReference type="Proteomes" id="UP000828390">
    <property type="component" value="Unassembled WGS sequence"/>
</dbReference>
<sequence length="57" mass="6416">MPLQIPQQVTSEDDALLFIHASNAPNITGKSRIMKEMTSKKYAVPLRAVKMIKTPIY</sequence>
<reference evidence="1" key="1">
    <citation type="journal article" date="2019" name="bioRxiv">
        <title>The Genome of the Zebra Mussel, Dreissena polymorpha: A Resource for Invasive Species Research.</title>
        <authorList>
            <person name="McCartney M.A."/>
            <person name="Auch B."/>
            <person name="Kono T."/>
            <person name="Mallez S."/>
            <person name="Zhang Y."/>
            <person name="Obille A."/>
            <person name="Becker A."/>
            <person name="Abrahante J.E."/>
            <person name="Garbe J."/>
            <person name="Badalamenti J.P."/>
            <person name="Herman A."/>
            <person name="Mangelson H."/>
            <person name="Liachko I."/>
            <person name="Sullivan S."/>
            <person name="Sone E.D."/>
            <person name="Koren S."/>
            <person name="Silverstein K.A.T."/>
            <person name="Beckman K.B."/>
            <person name="Gohl D.M."/>
        </authorList>
    </citation>
    <scope>NUCLEOTIDE SEQUENCE</scope>
    <source>
        <strain evidence="1">Duluth1</strain>
        <tissue evidence="1">Whole animal</tissue>
    </source>
</reference>
<organism evidence="1 2">
    <name type="scientific">Dreissena polymorpha</name>
    <name type="common">Zebra mussel</name>
    <name type="synonym">Mytilus polymorpha</name>
    <dbReference type="NCBI Taxonomy" id="45954"/>
    <lineage>
        <taxon>Eukaryota</taxon>
        <taxon>Metazoa</taxon>
        <taxon>Spiralia</taxon>
        <taxon>Lophotrochozoa</taxon>
        <taxon>Mollusca</taxon>
        <taxon>Bivalvia</taxon>
        <taxon>Autobranchia</taxon>
        <taxon>Heteroconchia</taxon>
        <taxon>Euheterodonta</taxon>
        <taxon>Imparidentia</taxon>
        <taxon>Neoheterodontei</taxon>
        <taxon>Myida</taxon>
        <taxon>Dreissenoidea</taxon>
        <taxon>Dreissenidae</taxon>
        <taxon>Dreissena</taxon>
    </lineage>
</organism>
<evidence type="ECO:0000313" key="2">
    <source>
        <dbReference type="Proteomes" id="UP000828390"/>
    </source>
</evidence>
<protein>
    <submittedName>
        <fullName evidence="1">Uncharacterized protein</fullName>
    </submittedName>
</protein>
<dbReference type="AlphaFoldDB" id="A0A9D4S548"/>
<accession>A0A9D4S548</accession>
<evidence type="ECO:0000313" key="1">
    <source>
        <dbReference type="EMBL" id="KAH3890267.1"/>
    </source>
</evidence>
<keyword evidence="2" id="KW-1185">Reference proteome</keyword>
<comment type="caution">
    <text evidence="1">The sequence shown here is derived from an EMBL/GenBank/DDBJ whole genome shotgun (WGS) entry which is preliminary data.</text>
</comment>
<gene>
    <name evidence="1" type="ORF">DPMN_014342</name>
</gene>
<dbReference type="EMBL" id="JAIWYP010000001">
    <property type="protein sequence ID" value="KAH3890267.1"/>
    <property type="molecule type" value="Genomic_DNA"/>
</dbReference>
<name>A0A9D4S548_DREPO</name>
<proteinExistence type="predicted"/>
<reference evidence="1" key="2">
    <citation type="submission" date="2020-11" db="EMBL/GenBank/DDBJ databases">
        <authorList>
            <person name="McCartney M.A."/>
            <person name="Auch B."/>
            <person name="Kono T."/>
            <person name="Mallez S."/>
            <person name="Becker A."/>
            <person name="Gohl D.M."/>
            <person name="Silverstein K.A.T."/>
            <person name="Koren S."/>
            <person name="Bechman K.B."/>
            <person name="Herman A."/>
            <person name="Abrahante J.E."/>
            <person name="Garbe J."/>
        </authorList>
    </citation>
    <scope>NUCLEOTIDE SEQUENCE</scope>
    <source>
        <strain evidence="1">Duluth1</strain>
        <tissue evidence="1">Whole animal</tissue>
    </source>
</reference>